<organism evidence="2 3">
    <name type="scientific">Gilvimarinus japonicus</name>
    <dbReference type="NCBI Taxonomy" id="1796469"/>
    <lineage>
        <taxon>Bacteria</taxon>
        <taxon>Pseudomonadati</taxon>
        <taxon>Pseudomonadota</taxon>
        <taxon>Gammaproteobacteria</taxon>
        <taxon>Cellvibrionales</taxon>
        <taxon>Cellvibrionaceae</taxon>
        <taxon>Gilvimarinus</taxon>
    </lineage>
</organism>
<dbReference type="EMBL" id="JBHRTL010000006">
    <property type="protein sequence ID" value="MFC3155580.1"/>
    <property type="molecule type" value="Genomic_DNA"/>
</dbReference>
<gene>
    <name evidence="2" type="ORF">ACFOEB_10250</name>
</gene>
<evidence type="ECO:0000313" key="3">
    <source>
        <dbReference type="Proteomes" id="UP001595548"/>
    </source>
</evidence>
<comment type="caution">
    <text evidence="2">The sequence shown here is derived from an EMBL/GenBank/DDBJ whole genome shotgun (WGS) entry which is preliminary data.</text>
</comment>
<reference evidence="3" key="1">
    <citation type="journal article" date="2019" name="Int. J. Syst. Evol. Microbiol.">
        <title>The Global Catalogue of Microorganisms (GCM) 10K type strain sequencing project: providing services to taxonomists for standard genome sequencing and annotation.</title>
        <authorList>
            <consortium name="The Broad Institute Genomics Platform"/>
            <consortium name="The Broad Institute Genome Sequencing Center for Infectious Disease"/>
            <person name="Wu L."/>
            <person name="Ma J."/>
        </authorList>
    </citation>
    <scope>NUCLEOTIDE SEQUENCE [LARGE SCALE GENOMIC DNA]</scope>
    <source>
        <strain evidence="3">KCTC 52141</strain>
    </source>
</reference>
<proteinExistence type="predicted"/>
<feature type="domain" description="CinA C-terminal" evidence="1">
    <location>
        <begin position="11"/>
        <end position="163"/>
    </location>
</feature>
<dbReference type="SUPFAM" id="SSF142433">
    <property type="entry name" value="CinA-like"/>
    <property type="match status" value="1"/>
</dbReference>
<dbReference type="Pfam" id="PF02464">
    <property type="entry name" value="CinA"/>
    <property type="match status" value="1"/>
</dbReference>
<dbReference type="InterPro" id="IPR008136">
    <property type="entry name" value="CinA_C"/>
</dbReference>
<evidence type="ECO:0000313" key="2">
    <source>
        <dbReference type="EMBL" id="MFC3155580.1"/>
    </source>
</evidence>
<sequence length="167" mass="17186">MSEAKADATLQHLAAELGAHLAERGWRVSTAESCTGGGVASAITAVAGSSQWFEVGFVTYANSAKARLLGVKEDVLAQEGAVSRAVVEQMVAGAQVVSGAQLAVAVSGVAGPDGGTRDKPVGTVWFAWADATGAIVSECYVYQGDRAQVRHQACVTALRELVRLAKV</sequence>
<protein>
    <submittedName>
        <fullName evidence="2">CinA family protein</fullName>
    </submittedName>
</protein>
<dbReference type="NCBIfam" id="TIGR00199">
    <property type="entry name" value="PncC_domain"/>
    <property type="match status" value="1"/>
</dbReference>
<evidence type="ECO:0000259" key="1">
    <source>
        <dbReference type="Pfam" id="PF02464"/>
    </source>
</evidence>
<dbReference type="InterPro" id="IPR036653">
    <property type="entry name" value="CinA-like_C"/>
</dbReference>
<dbReference type="Gene3D" id="3.90.950.20">
    <property type="entry name" value="CinA-like"/>
    <property type="match status" value="1"/>
</dbReference>
<keyword evidence="3" id="KW-1185">Reference proteome</keyword>
<name>A0ABV7HP23_9GAMM</name>
<dbReference type="Proteomes" id="UP001595548">
    <property type="component" value="Unassembled WGS sequence"/>
</dbReference>
<dbReference type="RefSeq" id="WP_382416352.1">
    <property type="nucleotide sequence ID" value="NZ_AP031500.1"/>
</dbReference>
<accession>A0ABV7HP23</accession>